<dbReference type="PANTHER" id="PTHR43667:SF1">
    <property type="entry name" value="CYCLOPROPANE-FATTY-ACYL-PHOSPHOLIPID SYNTHASE"/>
    <property type="match status" value="1"/>
</dbReference>
<reference evidence="7 8" key="1">
    <citation type="submission" date="2015-09" db="EMBL/GenBank/DDBJ databases">
        <authorList>
            <consortium name="Pathogen Informatics"/>
        </authorList>
    </citation>
    <scope>NUCLEOTIDE SEQUENCE [LARGE SCALE GENOMIC DNA]</scope>
    <source>
        <strain evidence="7 8">2789STDY5834858</strain>
    </source>
</reference>
<comment type="similarity">
    <text evidence="1">Belongs to the CFA/CMAS family.</text>
</comment>
<dbReference type="PIRSF" id="PIRSF003085">
    <property type="entry name" value="CMAS"/>
    <property type="match status" value="1"/>
</dbReference>
<keyword evidence="3 7" id="KW-0808">Transferase</keyword>
<evidence type="ECO:0000259" key="6">
    <source>
        <dbReference type="Pfam" id="PF25371"/>
    </source>
</evidence>
<keyword evidence="8" id="KW-1185">Reference proteome</keyword>
<evidence type="ECO:0000313" key="7">
    <source>
        <dbReference type="EMBL" id="CUN77698.1"/>
    </source>
</evidence>
<proteinExistence type="inferred from homology"/>
<keyword evidence="4" id="KW-0949">S-adenosyl-L-methionine</keyword>
<dbReference type="SUPFAM" id="SSF53335">
    <property type="entry name" value="S-adenosyl-L-methionine-dependent methyltransferases"/>
    <property type="match status" value="1"/>
</dbReference>
<sequence>MDLDKMFLKTFLKNFNDIPFTIRFADGEEMVLGTEPSKFKLILNAPLRKKELLTSTSLTFCEAYMRKDIEIEGSIYEALDLFLSHRDSFKTDFKGLPKIFHKASSKSKQKEEVSSHYDIGNDFYSLWLDKTMSYSCAYFKKPTDTLYDAQMNKIHHILKKLNLKEGQSLLDIGCGWGFLLIEAAKLYKVKGLGITLSEEQYKKFKERIAEEHLEDYLDVKLMDYRDLEKSGLEFDRVVSVGMLEHVGRENYELFMQNVSAVLKKKGLFLLHYISGLKESQGDAFIRKYIFPGGVIPSLREIINIASDMKFYTIDVESLRRHYMMTLLEWHKNYHANMDKIEPMFDEEFRRMWDLYLSSCAAVFKNGITDLHQILFTKGVNNDIPLTREYLYEE</sequence>
<feature type="domain" description="DUF7884" evidence="6">
    <location>
        <begin position="7"/>
        <end position="91"/>
    </location>
</feature>
<dbReference type="InterPro" id="IPR050723">
    <property type="entry name" value="CFA/CMAS"/>
</dbReference>
<dbReference type="Proteomes" id="UP000095488">
    <property type="component" value="Unassembled WGS sequence"/>
</dbReference>
<accession>A0ABM9UPF0</accession>
<comment type="caution">
    <text evidence="7">The sequence shown here is derived from an EMBL/GenBank/DDBJ whole genome shotgun (WGS) entry which is preliminary data.</text>
</comment>
<dbReference type="Pfam" id="PF02353">
    <property type="entry name" value="CMAS"/>
    <property type="match status" value="1"/>
</dbReference>
<evidence type="ECO:0000256" key="2">
    <source>
        <dbReference type="ARBA" id="ARBA00022603"/>
    </source>
</evidence>
<evidence type="ECO:0000256" key="3">
    <source>
        <dbReference type="ARBA" id="ARBA00022679"/>
    </source>
</evidence>
<dbReference type="GO" id="GO:0008825">
    <property type="term" value="F:cyclopropane-fatty-acyl-phospholipid synthase activity"/>
    <property type="evidence" value="ECO:0007669"/>
    <property type="project" value="UniProtKB-EC"/>
</dbReference>
<dbReference type="InterPro" id="IPR003333">
    <property type="entry name" value="CMAS"/>
</dbReference>
<name>A0ABM9UPF0_SARVE</name>
<evidence type="ECO:0000256" key="5">
    <source>
        <dbReference type="ARBA" id="ARBA00023098"/>
    </source>
</evidence>
<dbReference type="EC" id="2.1.1.79" evidence="7"/>
<keyword evidence="5" id="KW-0443">Lipid metabolism</keyword>
<gene>
    <name evidence="7" type="primary">cfa_1</name>
    <name evidence="7" type="ORF">ERS852473_01067</name>
</gene>
<dbReference type="RefSeq" id="WP_055258370.1">
    <property type="nucleotide sequence ID" value="NZ_BCMV01000066.1"/>
</dbReference>
<evidence type="ECO:0000256" key="1">
    <source>
        <dbReference type="ARBA" id="ARBA00010815"/>
    </source>
</evidence>
<dbReference type="Gene3D" id="3.40.50.150">
    <property type="entry name" value="Vaccinia Virus protein VP39"/>
    <property type="match status" value="1"/>
</dbReference>
<dbReference type="EMBL" id="CYZR01000003">
    <property type="protein sequence ID" value="CUN77698.1"/>
    <property type="molecule type" value="Genomic_DNA"/>
</dbReference>
<dbReference type="GO" id="GO:0032259">
    <property type="term" value="P:methylation"/>
    <property type="evidence" value="ECO:0007669"/>
    <property type="project" value="UniProtKB-KW"/>
</dbReference>
<protein>
    <submittedName>
        <fullName evidence="7">Cyclopropane-fatty-acyl-phospholipid synthase</fullName>
        <ecNumber evidence="7">2.1.1.79</ecNumber>
    </submittedName>
</protein>
<evidence type="ECO:0000256" key="4">
    <source>
        <dbReference type="ARBA" id="ARBA00022691"/>
    </source>
</evidence>
<evidence type="ECO:0000313" key="8">
    <source>
        <dbReference type="Proteomes" id="UP000095488"/>
    </source>
</evidence>
<dbReference type="CDD" id="cd02440">
    <property type="entry name" value="AdoMet_MTases"/>
    <property type="match status" value="1"/>
</dbReference>
<dbReference type="Pfam" id="PF25371">
    <property type="entry name" value="DUF7884"/>
    <property type="match status" value="1"/>
</dbReference>
<dbReference type="PANTHER" id="PTHR43667">
    <property type="entry name" value="CYCLOPROPANE-FATTY-ACYL-PHOSPHOLIPID SYNTHASE"/>
    <property type="match status" value="1"/>
</dbReference>
<keyword evidence="2 7" id="KW-0489">Methyltransferase</keyword>
<dbReference type="InterPro" id="IPR029063">
    <property type="entry name" value="SAM-dependent_MTases_sf"/>
</dbReference>
<dbReference type="InterPro" id="IPR057206">
    <property type="entry name" value="DUF7884"/>
</dbReference>
<organism evidence="7 8">
    <name type="scientific">Sarcina ventriculi</name>
    <name type="common">Clostridium ventriculi</name>
    <dbReference type="NCBI Taxonomy" id="1267"/>
    <lineage>
        <taxon>Bacteria</taxon>
        <taxon>Bacillati</taxon>
        <taxon>Bacillota</taxon>
        <taxon>Clostridia</taxon>
        <taxon>Eubacteriales</taxon>
        <taxon>Clostridiaceae</taxon>
        <taxon>Sarcina</taxon>
    </lineage>
</organism>